<dbReference type="InterPro" id="IPR051043">
    <property type="entry name" value="Sulfatase_Mod_Factor_Kinase"/>
</dbReference>
<dbReference type="Proteomes" id="UP000184612">
    <property type="component" value="Unassembled WGS sequence"/>
</dbReference>
<dbReference type="Gene3D" id="3.90.1580.10">
    <property type="entry name" value="paralog of FGE (formylglycine-generating enzyme)"/>
    <property type="match status" value="1"/>
</dbReference>
<name>A0A1M7YLS7_9FIRM</name>
<dbReference type="RefSeq" id="WP_073590799.1">
    <property type="nucleotide sequence ID" value="NZ_FRFD01000014.1"/>
</dbReference>
<organism evidence="2 3">
    <name type="scientific">Anaerocolumna xylanovorans DSM 12503</name>
    <dbReference type="NCBI Taxonomy" id="1121345"/>
    <lineage>
        <taxon>Bacteria</taxon>
        <taxon>Bacillati</taxon>
        <taxon>Bacillota</taxon>
        <taxon>Clostridia</taxon>
        <taxon>Lachnospirales</taxon>
        <taxon>Lachnospiraceae</taxon>
        <taxon>Anaerocolumna</taxon>
    </lineage>
</organism>
<dbReference type="AlphaFoldDB" id="A0A1M7YLS7"/>
<proteinExistence type="predicted"/>
<sequence length="296" mass="34769">MKNKELNYVKNVIKLNNTSSIYKDLKEVFEFDENGIPKFVNGEALYLAWQAIKNISSDMEQELMEQRFYRNSEERYRESIQHHMKRIDGNKFMMGSDKNAKIKYCGEEPKHEVQLNSFLVSDIAVSSELYKQYNPKAEITECDNMPAGNLSWYDAVMFSKWVNCRLLTEAEWEYASRGDSKGDWCCEKEEDLSKYAWYSENSDGYIHEIGRLEPNTYGLFDIHGNLWEWCADSYEKDYYARSPMYSPLNNSNTFKKVCRGGSIHAFSEMCRCNFRNYESIDFYAADVGMRLAKNVE</sequence>
<dbReference type="InterPro" id="IPR005532">
    <property type="entry name" value="SUMF_dom"/>
</dbReference>
<dbReference type="GO" id="GO:0120147">
    <property type="term" value="F:formylglycine-generating oxidase activity"/>
    <property type="evidence" value="ECO:0007669"/>
    <property type="project" value="TreeGrafter"/>
</dbReference>
<accession>A0A1M7YLS7</accession>
<dbReference type="EMBL" id="FRFD01000014">
    <property type="protein sequence ID" value="SHO53557.1"/>
    <property type="molecule type" value="Genomic_DNA"/>
</dbReference>
<dbReference type="Pfam" id="PF03781">
    <property type="entry name" value="FGE-sulfatase"/>
    <property type="match status" value="1"/>
</dbReference>
<dbReference type="SUPFAM" id="SSF56436">
    <property type="entry name" value="C-type lectin-like"/>
    <property type="match status" value="1"/>
</dbReference>
<reference evidence="2 3" key="1">
    <citation type="submission" date="2016-12" db="EMBL/GenBank/DDBJ databases">
        <authorList>
            <person name="Song W.-J."/>
            <person name="Kurnit D.M."/>
        </authorList>
    </citation>
    <scope>NUCLEOTIDE SEQUENCE [LARGE SCALE GENOMIC DNA]</scope>
    <source>
        <strain evidence="2 3">DSM 12503</strain>
    </source>
</reference>
<evidence type="ECO:0000313" key="2">
    <source>
        <dbReference type="EMBL" id="SHO53557.1"/>
    </source>
</evidence>
<feature type="domain" description="Sulfatase-modifying factor enzyme-like" evidence="1">
    <location>
        <begin position="84"/>
        <end position="293"/>
    </location>
</feature>
<gene>
    <name evidence="2" type="ORF">SAMN02745217_04161</name>
</gene>
<protein>
    <submittedName>
        <fullName evidence="2">Formylglycine-generating enzyme, required for sulfatase activity, contains SUMF1/FGE domain</fullName>
    </submittedName>
</protein>
<evidence type="ECO:0000313" key="3">
    <source>
        <dbReference type="Proteomes" id="UP000184612"/>
    </source>
</evidence>
<dbReference type="PANTHER" id="PTHR23150">
    <property type="entry name" value="SULFATASE MODIFYING FACTOR 1, 2"/>
    <property type="match status" value="1"/>
</dbReference>
<dbReference type="InterPro" id="IPR016187">
    <property type="entry name" value="CTDL_fold"/>
</dbReference>
<dbReference type="STRING" id="1121345.SAMN02745217_04161"/>
<evidence type="ECO:0000259" key="1">
    <source>
        <dbReference type="Pfam" id="PF03781"/>
    </source>
</evidence>
<dbReference type="InterPro" id="IPR042095">
    <property type="entry name" value="SUMF_sf"/>
</dbReference>
<keyword evidence="3" id="KW-1185">Reference proteome</keyword>
<dbReference type="PANTHER" id="PTHR23150:SF19">
    <property type="entry name" value="FORMYLGLYCINE-GENERATING ENZYME"/>
    <property type="match status" value="1"/>
</dbReference>
<dbReference type="OrthoDB" id="9768004at2"/>